<keyword evidence="3" id="KW-0547">Nucleotide-binding</keyword>
<dbReference type="PROSITE" id="PS51285">
    <property type="entry name" value="AGC_KINASE_CTER"/>
    <property type="match status" value="1"/>
</dbReference>
<feature type="compositionally biased region" description="Acidic residues" evidence="6">
    <location>
        <begin position="138"/>
        <end position="149"/>
    </location>
</feature>
<dbReference type="GO" id="GO:0035091">
    <property type="term" value="F:phosphatidylinositol binding"/>
    <property type="evidence" value="ECO:0007669"/>
    <property type="project" value="InterPro"/>
</dbReference>
<dbReference type="AlphaFoldDB" id="A0A8T1WBF5"/>
<feature type="compositionally biased region" description="Basic and acidic residues" evidence="6">
    <location>
        <begin position="150"/>
        <end position="159"/>
    </location>
</feature>
<dbReference type="InterPro" id="IPR000961">
    <property type="entry name" value="AGC-kinase_C"/>
</dbReference>
<dbReference type="GO" id="GO:0004674">
    <property type="term" value="F:protein serine/threonine kinase activity"/>
    <property type="evidence" value="ECO:0007669"/>
    <property type="project" value="UniProtKB-KW"/>
</dbReference>
<dbReference type="EMBL" id="JAGDFL010000408">
    <property type="protein sequence ID" value="KAG7389500.1"/>
    <property type="molecule type" value="Genomic_DNA"/>
</dbReference>
<reference evidence="9" key="1">
    <citation type="submission" date="2021-02" db="EMBL/GenBank/DDBJ databases">
        <authorList>
            <person name="Palmer J.M."/>
        </authorList>
    </citation>
    <scope>NUCLEOTIDE SEQUENCE</scope>
    <source>
        <strain evidence="9">SCRP23</strain>
    </source>
</reference>
<gene>
    <name evidence="9" type="ORF">PHYBOEH_007433</name>
</gene>
<evidence type="ECO:0000256" key="2">
    <source>
        <dbReference type="ARBA" id="ARBA00022679"/>
    </source>
</evidence>
<evidence type="ECO:0000256" key="4">
    <source>
        <dbReference type="ARBA" id="ARBA00022777"/>
    </source>
</evidence>
<evidence type="ECO:0000313" key="9">
    <source>
        <dbReference type="EMBL" id="KAG7389500.1"/>
    </source>
</evidence>
<keyword evidence="1" id="KW-0723">Serine/threonine-protein kinase</keyword>
<keyword evidence="5" id="KW-0067">ATP-binding</keyword>
<dbReference type="PROSITE" id="PS50195">
    <property type="entry name" value="PX"/>
    <property type="match status" value="1"/>
</dbReference>
<keyword evidence="4" id="KW-0418">Kinase</keyword>
<dbReference type="InterPro" id="IPR017892">
    <property type="entry name" value="Pkinase_C"/>
</dbReference>
<dbReference type="Pfam" id="PF00787">
    <property type="entry name" value="PX"/>
    <property type="match status" value="1"/>
</dbReference>
<dbReference type="SMART" id="SM00133">
    <property type="entry name" value="S_TK_X"/>
    <property type="match status" value="1"/>
</dbReference>
<evidence type="ECO:0000259" key="7">
    <source>
        <dbReference type="PROSITE" id="PS50195"/>
    </source>
</evidence>
<sequence>MATLSVLITGFGVVRDGPNPDCVVFLGTVQQGTGSSWTIYRPFEAFQRLGQQLSMIFGSAVPSCPPRAFDLRFPESLEKARVDLSMWMMQLLQHPPIFQSHVFVDFVSVDANVPPSGLHSAASGAAAGGEGRGNIGDLDMDEMFDSTTDDDPRSHDELHDDDMFQFDYNTDMSGAGLDPQALLEETQHQHAQQMQVQQQQQQQKRSEKVTLEDFVMIKVIGKGSFGKVLLGQVPPPWRPTFSGALDTSQFDREFTDMPVVSPDNNVRGMAMAMGRRPANTAGVYGSLTGNDPFKGFTYTEDSYLQDGLPGHQPGSGRVRHHNL</sequence>
<dbReference type="InterPro" id="IPR001683">
    <property type="entry name" value="PX_dom"/>
</dbReference>
<dbReference type="GO" id="GO:0005524">
    <property type="term" value="F:ATP binding"/>
    <property type="evidence" value="ECO:0007669"/>
    <property type="project" value="UniProtKB-KW"/>
</dbReference>
<keyword evidence="10" id="KW-1185">Reference proteome</keyword>
<dbReference type="OrthoDB" id="63267at2759"/>
<proteinExistence type="predicted"/>
<dbReference type="CDD" id="cd06093">
    <property type="entry name" value="PX_domain"/>
    <property type="match status" value="1"/>
</dbReference>
<evidence type="ECO:0008006" key="11">
    <source>
        <dbReference type="Google" id="ProtNLM"/>
    </source>
</evidence>
<organism evidence="9 10">
    <name type="scientific">Phytophthora boehmeriae</name>
    <dbReference type="NCBI Taxonomy" id="109152"/>
    <lineage>
        <taxon>Eukaryota</taxon>
        <taxon>Sar</taxon>
        <taxon>Stramenopiles</taxon>
        <taxon>Oomycota</taxon>
        <taxon>Peronosporomycetes</taxon>
        <taxon>Peronosporales</taxon>
        <taxon>Peronosporaceae</taxon>
        <taxon>Phytophthora</taxon>
    </lineage>
</organism>
<evidence type="ECO:0000256" key="6">
    <source>
        <dbReference type="SAM" id="MobiDB-lite"/>
    </source>
</evidence>
<evidence type="ECO:0000256" key="3">
    <source>
        <dbReference type="ARBA" id="ARBA00022741"/>
    </source>
</evidence>
<evidence type="ECO:0000256" key="1">
    <source>
        <dbReference type="ARBA" id="ARBA00022527"/>
    </source>
</evidence>
<comment type="caution">
    <text evidence="9">The sequence shown here is derived from an EMBL/GenBank/DDBJ whole genome shotgun (WGS) entry which is preliminary data.</text>
</comment>
<dbReference type="Proteomes" id="UP000693981">
    <property type="component" value="Unassembled WGS sequence"/>
</dbReference>
<accession>A0A8T1WBF5</accession>
<keyword evidence="2" id="KW-0808">Transferase</keyword>
<feature type="region of interest" description="Disordered" evidence="6">
    <location>
        <begin position="120"/>
        <end position="159"/>
    </location>
</feature>
<name>A0A8T1WBF5_9STRA</name>
<feature type="domain" description="PX" evidence="7">
    <location>
        <begin position="1"/>
        <end position="114"/>
    </location>
</feature>
<evidence type="ECO:0000259" key="8">
    <source>
        <dbReference type="PROSITE" id="PS51285"/>
    </source>
</evidence>
<evidence type="ECO:0000313" key="10">
    <source>
        <dbReference type="Proteomes" id="UP000693981"/>
    </source>
</evidence>
<evidence type="ECO:0000256" key="5">
    <source>
        <dbReference type="ARBA" id="ARBA00022840"/>
    </source>
</evidence>
<protein>
    <recommendedName>
        <fullName evidence="11">PX domain-containing protein</fullName>
    </recommendedName>
</protein>
<feature type="domain" description="AGC-kinase C-terminal" evidence="8">
    <location>
        <begin position="221"/>
        <end position="308"/>
    </location>
</feature>
<dbReference type="Pfam" id="PF00433">
    <property type="entry name" value="Pkinase_C"/>
    <property type="match status" value="1"/>
</dbReference>